<evidence type="ECO:0000313" key="3">
    <source>
        <dbReference type="EMBL" id="MDM1549788.1"/>
    </source>
</evidence>
<dbReference type="Gene3D" id="2.60.40.1120">
    <property type="entry name" value="Carboxypeptidase-like, regulatory domain"/>
    <property type="match status" value="1"/>
</dbReference>
<dbReference type="Gene3D" id="2.60.40.10">
    <property type="entry name" value="Immunoglobulins"/>
    <property type="match status" value="1"/>
</dbReference>
<proteinExistence type="predicted"/>
<gene>
    <name evidence="3" type="ORF">HX095_00965</name>
</gene>
<sequence length="505" mass="56590">MKKYMKIFFLLLKTLLLCLFFLQCSEDYVEGSEKGVIKGIVVKHKTNEPLANVKISTAPTTSTIFTASDGSFEIKDVPIGDYSVKAELQGYIMEVQGVNIVEFGQNVSLVFEMKDDNALNSPPSVPVLLTPVDNATDLGLSVNVTWSCTDSDDDEITYKLILKNNKNSDVLEFEDLKEQNFTFDNLSFGTSYFWQVVASDGINEKVFSSTNKFTTSAIPPNRIHFVRLLGDNHVIYSTDEAGDNFKFTQESVNSLRPRKNNSAGLVSFMRMVEGNMHLFTAKLDGSNIFKVTKIPVTGFNNNEIDYAWSANGSEFIYPNYNKLYRINKDGSGTQLVYTTNDNSYITECAWSNDGSKIVLKTNNIDGYSVKIFIIDLMGNTIKTILENVTGAAGGLDISVDGSKILYARDISGFESSNYRQLRTHLFIYNLNTDTVEDISDLSEIPNGFIDVDPRFSPNEAEVIFTQTSNDGISRKDIYKISLSADDQGNFKRTLLFENAWMPDWE</sequence>
<dbReference type="InterPro" id="IPR013783">
    <property type="entry name" value="Ig-like_fold"/>
</dbReference>
<dbReference type="InterPro" id="IPR036116">
    <property type="entry name" value="FN3_sf"/>
</dbReference>
<keyword evidence="3" id="KW-0121">Carboxypeptidase</keyword>
<dbReference type="CDD" id="cd00063">
    <property type="entry name" value="FN3"/>
    <property type="match status" value="1"/>
</dbReference>
<name>A0AAW7DD30_9FLAO</name>
<dbReference type="SUPFAM" id="SSF82171">
    <property type="entry name" value="DPP6 N-terminal domain-like"/>
    <property type="match status" value="1"/>
</dbReference>
<dbReference type="PANTHER" id="PTHR36842">
    <property type="entry name" value="PROTEIN TOLB HOMOLOG"/>
    <property type="match status" value="1"/>
</dbReference>
<comment type="caution">
    <text evidence="3">The sequence shown here is derived from an EMBL/GenBank/DDBJ whole genome shotgun (WGS) entry which is preliminary data.</text>
</comment>
<evidence type="ECO:0000256" key="1">
    <source>
        <dbReference type="SAM" id="SignalP"/>
    </source>
</evidence>
<protein>
    <submittedName>
        <fullName evidence="3">Carboxypeptidase-like regulatory domain-containing protein</fullName>
    </submittedName>
</protein>
<dbReference type="PROSITE" id="PS50853">
    <property type="entry name" value="FN3"/>
    <property type="match status" value="1"/>
</dbReference>
<keyword evidence="3" id="KW-0645">Protease</keyword>
<dbReference type="AlphaFoldDB" id="A0AAW7DD30"/>
<dbReference type="Proteomes" id="UP001173578">
    <property type="component" value="Unassembled WGS sequence"/>
</dbReference>
<feature type="domain" description="Fibronectin type-III" evidence="2">
    <location>
        <begin position="125"/>
        <end position="218"/>
    </location>
</feature>
<feature type="chain" id="PRO_5043924996" evidence="1">
    <location>
        <begin position="26"/>
        <end position="505"/>
    </location>
</feature>
<feature type="signal peptide" evidence="1">
    <location>
        <begin position="1"/>
        <end position="25"/>
    </location>
</feature>
<evidence type="ECO:0000313" key="4">
    <source>
        <dbReference type="Proteomes" id="UP001173578"/>
    </source>
</evidence>
<accession>A0AAW7DD30</accession>
<reference evidence="3" key="1">
    <citation type="submission" date="2020-06" db="EMBL/GenBank/DDBJ databases">
        <authorList>
            <person name="Dong N."/>
        </authorList>
    </citation>
    <scope>NUCLEOTIDE SEQUENCE</scope>
    <source>
        <strain evidence="3">210</strain>
    </source>
</reference>
<dbReference type="GO" id="GO:0004180">
    <property type="term" value="F:carboxypeptidase activity"/>
    <property type="evidence" value="ECO:0007669"/>
    <property type="project" value="UniProtKB-KW"/>
</dbReference>
<keyword evidence="1" id="KW-0732">Signal</keyword>
<dbReference type="Pfam" id="PF13620">
    <property type="entry name" value="CarboxypepD_reg"/>
    <property type="match status" value="1"/>
</dbReference>
<organism evidence="3 4">
    <name type="scientific">Empedobacter falsenii</name>
    <dbReference type="NCBI Taxonomy" id="343874"/>
    <lineage>
        <taxon>Bacteria</taxon>
        <taxon>Pseudomonadati</taxon>
        <taxon>Bacteroidota</taxon>
        <taxon>Flavobacteriia</taxon>
        <taxon>Flavobacteriales</taxon>
        <taxon>Weeksellaceae</taxon>
        <taxon>Empedobacter</taxon>
    </lineage>
</organism>
<dbReference type="SUPFAM" id="SSF49265">
    <property type="entry name" value="Fibronectin type III"/>
    <property type="match status" value="1"/>
</dbReference>
<dbReference type="GO" id="GO:0030246">
    <property type="term" value="F:carbohydrate binding"/>
    <property type="evidence" value="ECO:0007669"/>
    <property type="project" value="InterPro"/>
</dbReference>
<dbReference type="PANTHER" id="PTHR36842:SF1">
    <property type="entry name" value="PROTEIN TOLB"/>
    <property type="match status" value="1"/>
</dbReference>
<evidence type="ECO:0000259" key="2">
    <source>
        <dbReference type="PROSITE" id="PS50853"/>
    </source>
</evidence>
<dbReference type="EMBL" id="JACALR010000001">
    <property type="protein sequence ID" value="MDM1549788.1"/>
    <property type="molecule type" value="Genomic_DNA"/>
</dbReference>
<keyword evidence="3" id="KW-0378">Hydrolase</keyword>
<dbReference type="InterPro" id="IPR003961">
    <property type="entry name" value="FN3_dom"/>
</dbReference>
<dbReference type="SUPFAM" id="SSF49452">
    <property type="entry name" value="Starch-binding domain-like"/>
    <property type="match status" value="1"/>
</dbReference>
<dbReference type="InterPro" id="IPR011042">
    <property type="entry name" value="6-blade_b-propeller_TolB-like"/>
</dbReference>
<reference evidence="3" key="2">
    <citation type="journal article" date="2022" name="Sci. Total Environ.">
        <title>Prevalence, transmission, and molecular epidemiology of tet(X)-positive bacteria among humans, animals, and environmental niches in China: An epidemiological, and genomic-based study.</title>
        <authorList>
            <person name="Dong N."/>
            <person name="Zeng Y."/>
            <person name="Cai C."/>
            <person name="Sun C."/>
            <person name="Lu J."/>
            <person name="Liu C."/>
            <person name="Zhou H."/>
            <person name="Sun Q."/>
            <person name="Shu L."/>
            <person name="Wang H."/>
            <person name="Wang Y."/>
            <person name="Wang S."/>
            <person name="Wu C."/>
            <person name="Chan E.W."/>
            <person name="Chen G."/>
            <person name="Shen Z."/>
            <person name="Chen S."/>
            <person name="Zhang R."/>
        </authorList>
    </citation>
    <scope>NUCLEOTIDE SEQUENCE</scope>
    <source>
        <strain evidence="3">210</strain>
    </source>
</reference>
<dbReference type="InterPro" id="IPR013784">
    <property type="entry name" value="Carb-bd-like_fold"/>
</dbReference>
<dbReference type="Gene3D" id="2.120.10.30">
    <property type="entry name" value="TolB, C-terminal domain"/>
    <property type="match status" value="1"/>
</dbReference>